<accession>A0A1H4XAP5</accession>
<dbReference type="InterPro" id="IPR029068">
    <property type="entry name" value="Glyas_Bleomycin-R_OHBP_Dase"/>
</dbReference>
<proteinExistence type="predicted"/>
<feature type="domain" description="VOC" evidence="1">
    <location>
        <begin position="10"/>
        <end position="135"/>
    </location>
</feature>
<protein>
    <submittedName>
        <fullName evidence="2">Catechol 2,3-dioxygenase</fullName>
    </submittedName>
</protein>
<gene>
    <name evidence="2" type="ORF">SAMN05444164_3421</name>
</gene>
<keyword evidence="2" id="KW-0560">Oxidoreductase</keyword>
<name>A0A1H4XAP5_9BRAD</name>
<dbReference type="RefSeq" id="WP_210189177.1">
    <property type="nucleotide sequence ID" value="NZ_FNTH01000001.1"/>
</dbReference>
<evidence type="ECO:0000259" key="1">
    <source>
        <dbReference type="PROSITE" id="PS51819"/>
    </source>
</evidence>
<sequence>MLDDAPLTIGIDRVGLAVRDVALSRDFFCECLGWRTVEENQGYPAAFVSDGGGIVTLWQVEGLANCVPFNHRNNVGLRHLALKVANLGALEALHTRAAAWPGTVIELAPRRSSKGTKMRFMVREPGGTRIEFTCMAPAQ</sequence>
<dbReference type="Gene3D" id="3.10.180.10">
    <property type="entry name" value="2,3-Dihydroxybiphenyl 1,2-Dioxygenase, domain 1"/>
    <property type="match status" value="1"/>
</dbReference>
<dbReference type="GO" id="GO:0051213">
    <property type="term" value="F:dioxygenase activity"/>
    <property type="evidence" value="ECO:0007669"/>
    <property type="project" value="UniProtKB-KW"/>
</dbReference>
<dbReference type="Pfam" id="PF00903">
    <property type="entry name" value="Glyoxalase"/>
    <property type="match status" value="1"/>
</dbReference>
<reference evidence="2 3" key="1">
    <citation type="submission" date="2016-10" db="EMBL/GenBank/DDBJ databases">
        <authorList>
            <person name="de Groot N.N."/>
        </authorList>
    </citation>
    <scope>NUCLEOTIDE SEQUENCE [LARGE SCALE GENOMIC DNA]</scope>
    <source>
        <strain evidence="2 3">MT12</strain>
    </source>
</reference>
<evidence type="ECO:0000313" key="3">
    <source>
        <dbReference type="Proteomes" id="UP000198992"/>
    </source>
</evidence>
<dbReference type="SUPFAM" id="SSF54593">
    <property type="entry name" value="Glyoxalase/Bleomycin resistance protein/Dihydroxybiphenyl dioxygenase"/>
    <property type="match status" value="1"/>
</dbReference>
<dbReference type="EMBL" id="FNTH01000001">
    <property type="protein sequence ID" value="SED01774.1"/>
    <property type="molecule type" value="Genomic_DNA"/>
</dbReference>
<dbReference type="InterPro" id="IPR037523">
    <property type="entry name" value="VOC_core"/>
</dbReference>
<keyword evidence="2" id="KW-0223">Dioxygenase</keyword>
<dbReference type="PROSITE" id="PS51819">
    <property type="entry name" value="VOC"/>
    <property type="match status" value="1"/>
</dbReference>
<organism evidence="2 3">
    <name type="scientific">Bradyrhizobium erythrophlei</name>
    <dbReference type="NCBI Taxonomy" id="1437360"/>
    <lineage>
        <taxon>Bacteria</taxon>
        <taxon>Pseudomonadati</taxon>
        <taxon>Pseudomonadota</taxon>
        <taxon>Alphaproteobacteria</taxon>
        <taxon>Hyphomicrobiales</taxon>
        <taxon>Nitrobacteraceae</taxon>
        <taxon>Bradyrhizobium</taxon>
    </lineage>
</organism>
<dbReference type="InterPro" id="IPR004360">
    <property type="entry name" value="Glyas_Fos-R_dOase_dom"/>
</dbReference>
<dbReference type="AlphaFoldDB" id="A0A1H4XAP5"/>
<dbReference type="Proteomes" id="UP000198992">
    <property type="component" value="Unassembled WGS sequence"/>
</dbReference>
<evidence type="ECO:0000313" key="2">
    <source>
        <dbReference type="EMBL" id="SED01774.1"/>
    </source>
</evidence>